<name>A0A1D7QJN9_9SPHI</name>
<evidence type="ECO:0000256" key="3">
    <source>
        <dbReference type="ARBA" id="ARBA00022452"/>
    </source>
</evidence>
<keyword evidence="6" id="KW-0472">Membrane</keyword>
<dbReference type="Pfam" id="PF03349">
    <property type="entry name" value="Toluene_X"/>
    <property type="match status" value="1"/>
</dbReference>
<dbReference type="GO" id="GO:0009279">
    <property type="term" value="C:cell outer membrane"/>
    <property type="evidence" value="ECO:0007669"/>
    <property type="project" value="UniProtKB-SubCell"/>
</dbReference>
<evidence type="ECO:0000313" key="9">
    <source>
        <dbReference type="EMBL" id="AOM78850.1"/>
    </source>
</evidence>
<keyword evidence="10" id="KW-1185">Reference proteome</keyword>
<dbReference type="KEGG" id="psty:BFS30_17715"/>
<evidence type="ECO:0000256" key="4">
    <source>
        <dbReference type="ARBA" id="ARBA00022692"/>
    </source>
</evidence>
<organism evidence="9 10">
    <name type="scientific">Pedobacter steynii</name>
    <dbReference type="NCBI Taxonomy" id="430522"/>
    <lineage>
        <taxon>Bacteria</taxon>
        <taxon>Pseudomonadati</taxon>
        <taxon>Bacteroidota</taxon>
        <taxon>Sphingobacteriia</taxon>
        <taxon>Sphingobacteriales</taxon>
        <taxon>Sphingobacteriaceae</taxon>
        <taxon>Pedobacter</taxon>
    </lineage>
</organism>
<proteinExistence type="inferred from homology"/>
<evidence type="ECO:0000256" key="7">
    <source>
        <dbReference type="ARBA" id="ARBA00023237"/>
    </source>
</evidence>
<keyword evidence="5 8" id="KW-0732">Signal</keyword>
<evidence type="ECO:0000256" key="5">
    <source>
        <dbReference type="ARBA" id="ARBA00022729"/>
    </source>
</evidence>
<comment type="similarity">
    <text evidence="2">Belongs to the OmpP1/FadL family.</text>
</comment>
<dbReference type="SUPFAM" id="SSF56935">
    <property type="entry name" value="Porins"/>
    <property type="match status" value="1"/>
</dbReference>
<dbReference type="Proteomes" id="UP000094313">
    <property type="component" value="Chromosome"/>
</dbReference>
<keyword evidence="4" id="KW-0812">Transmembrane</keyword>
<feature type="signal peptide" evidence="8">
    <location>
        <begin position="1"/>
        <end position="20"/>
    </location>
</feature>
<dbReference type="PANTHER" id="PTHR35093:SF8">
    <property type="entry name" value="OUTER MEMBRANE PROTEIN NMB0088-RELATED"/>
    <property type="match status" value="1"/>
</dbReference>
<dbReference type="EMBL" id="CP017141">
    <property type="protein sequence ID" value="AOM78850.1"/>
    <property type="molecule type" value="Genomic_DNA"/>
</dbReference>
<evidence type="ECO:0000256" key="6">
    <source>
        <dbReference type="ARBA" id="ARBA00023136"/>
    </source>
</evidence>
<evidence type="ECO:0008006" key="11">
    <source>
        <dbReference type="Google" id="ProtNLM"/>
    </source>
</evidence>
<gene>
    <name evidence="9" type="ORF">BFS30_17715</name>
</gene>
<evidence type="ECO:0000313" key="10">
    <source>
        <dbReference type="Proteomes" id="UP000094313"/>
    </source>
</evidence>
<dbReference type="OrthoDB" id="9765571at2"/>
<evidence type="ECO:0000256" key="1">
    <source>
        <dbReference type="ARBA" id="ARBA00004571"/>
    </source>
</evidence>
<accession>A0A1D7QJN9</accession>
<evidence type="ECO:0000256" key="2">
    <source>
        <dbReference type="ARBA" id="ARBA00008163"/>
    </source>
</evidence>
<keyword evidence="7" id="KW-0998">Cell outer membrane</keyword>
<evidence type="ECO:0000256" key="8">
    <source>
        <dbReference type="SAM" id="SignalP"/>
    </source>
</evidence>
<comment type="subcellular location">
    <subcellularLocation>
        <location evidence="1">Cell outer membrane</location>
        <topology evidence="1">Multi-pass membrane protein</topology>
    </subcellularLocation>
</comment>
<dbReference type="InterPro" id="IPR005017">
    <property type="entry name" value="OMPP1/FadL/TodX"/>
</dbReference>
<dbReference type="Gene3D" id="2.40.160.60">
    <property type="entry name" value="Outer membrane protein transport protein (OMPP1/FadL/TodX)"/>
    <property type="match status" value="1"/>
</dbReference>
<dbReference type="RefSeq" id="WP_069380514.1">
    <property type="nucleotide sequence ID" value="NZ_CP017141.1"/>
</dbReference>
<feature type="chain" id="PRO_5009098805" description="Long-chain fatty acid transport protein" evidence="8">
    <location>
        <begin position="21"/>
        <end position="499"/>
    </location>
</feature>
<keyword evidence="3" id="KW-1134">Transmembrane beta strand</keyword>
<reference evidence="9 10" key="1">
    <citation type="submission" date="2016-08" db="EMBL/GenBank/DDBJ databases">
        <authorList>
            <person name="Seilhamer J.J."/>
        </authorList>
    </citation>
    <scope>NUCLEOTIDE SEQUENCE [LARGE SCALE GENOMIC DNA]</scope>
    <source>
        <strain evidence="9 10">DX4</strain>
    </source>
</reference>
<dbReference type="GO" id="GO:0015483">
    <property type="term" value="F:long-chain fatty acid transporting porin activity"/>
    <property type="evidence" value="ECO:0007669"/>
    <property type="project" value="TreeGrafter"/>
</dbReference>
<dbReference type="AlphaFoldDB" id="A0A1D7QJN9"/>
<sequence>MKKLLLSLVAIVATTGSLYAQITADALRFSQTNYGSSARFKSMGGAQIGVGGDMSSLGGNPAGLGLFTKSEFSLTPEFNMIKGKATYLGQNTDATKNKFNLNNVGVVFYSPTFKPKGQDPSKGVISAVFGIGYNRNNDFTANYVYEGQNAPNSITDYFAEEANRFHNGGTLDDFSVEKMAEGSKLIRYNQPSDAFLSNAASISNQRQSEVRSGSNSEVNIAGALNISNKFYIGASVAFVNVRYLTDRVFSESGTTVATSPTMGTKYDMNYFVNSEIKGSGFNGRIGLIYRPESNIRLGATLQTPTWLYFDDTQSTTMDSKLYSGPLSGIYTNPDGISSITYRLRTPLKGSFGASYVIGNRALLSADVDYIDYSTMQYSVDQDNNQGQLNNLNRQIKTNYKEAVNFRVGAEYKVDNAVSLRAGYGKNGTPLKNDKDSYFATDFYSAGLGYRVGNYYVDLAYQRVENNVDLDSYYLNNEQEPVANIKTGRNNVFLTFGVRF</sequence>
<protein>
    <recommendedName>
        <fullName evidence="11">Long-chain fatty acid transport protein</fullName>
    </recommendedName>
</protein>
<dbReference type="PANTHER" id="PTHR35093">
    <property type="entry name" value="OUTER MEMBRANE PROTEIN NMB0088-RELATED"/>
    <property type="match status" value="1"/>
</dbReference>